<keyword evidence="1" id="KW-1133">Transmembrane helix</keyword>
<dbReference type="KEGG" id="smia:P344_01570"/>
<reference evidence="2 3" key="1">
    <citation type="submission" date="2013-09" db="EMBL/GenBank/DDBJ databases">
        <title>Complete genome sequence of Spiroplasma mirum suckling mouse cataract agent.</title>
        <authorList>
            <person name="Landry C.A."/>
            <person name="Bastian F.O."/>
            <person name="Thune R.L."/>
        </authorList>
    </citation>
    <scope>NUCLEOTIDE SEQUENCE [LARGE SCALE GENOMIC DNA]</scope>
    <source>
        <strain evidence="2 3">SMCA</strain>
    </source>
</reference>
<protein>
    <submittedName>
        <fullName evidence="2">Uncharacterized protein</fullName>
    </submittedName>
</protein>
<dbReference type="PATRIC" id="fig|838561.3.peg.299"/>
<dbReference type="STRING" id="838561.P344_01570"/>
<proteinExistence type="predicted"/>
<name>W6AVF4_9MOLU</name>
<organism evidence="2 3">
    <name type="scientific">Spiroplasma mirum ATCC 29335</name>
    <dbReference type="NCBI Taxonomy" id="838561"/>
    <lineage>
        <taxon>Bacteria</taxon>
        <taxon>Bacillati</taxon>
        <taxon>Mycoplasmatota</taxon>
        <taxon>Mollicutes</taxon>
        <taxon>Entomoplasmatales</taxon>
        <taxon>Spiroplasmataceae</taxon>
        <taxon>Spiroplasma</taxon>
    </lineage>
</organism>
<dbReference type="AlphaFoldDB" id="W6AVF4"/>
<evidence type="ECO:0000256" key="1">
    <source>
        <dbReference type="SAM" id="Phobius"/>
    </source>
</evidence>
<keyword evidence="1" id="KW-0472">Membrane</keyword>
<feature type="transmembrane region" description="Helical" evidence="1">
    <location>
        <begin position="34"/>
        <end position="54"/>
    </location>
</feature>
<keyword evidence="1" id="KW-0812">Transmembrane</keyword>
<evidence type="ECO:0000313" key="2">
    <source>
        <dbReference type="EMBL" id="AHI57679.1"/>
    </source>
</evidence>
<dbReference type="HOGENOM" id="CLU_3030133_0_0_14"/>
<sequence>MNLANANIPPAKFNSALQIKPNLIKIVVKTKKKFKTPLIFGMVFLLIVGLLLGAR</sequence>
<accession>W6AVF4</accession>
<dbReference type="EMBL" id="CP006720">
    <property type="protein sequence ID" value="AHI57679.1"/>
    <property type="molecule type" value="Genomic_DNA"/>
</dbReference>
<keyword evidence="3" id="KW-1185">Reference proteome</keyword>
<gene>
    <name evidence="2" type="ORF">P344_01570</name>
</gene>
<evidence type="ECO:0000313" key="3">
    <source>
        <dbReference type="Proteomes" id="UP000019260"/>
    </source>
</evidence>
<dbReference type="Proteomes" id="UP000019260">
    <property type="component" value="Chromosome"/>
</dbReference>